<organism evidence="2 3">
    <name type="scientific">Nitrosospira multiformis</name>
    <dbReference type="NCBI Taxonomy" id="1231"/>
    <lineage>
        <taxon>Bacteria</taxon>
        <taxon>Pseudomonadati</taxon>
        <taxon>Pseudomonadota</taxon>
        <taxon>Betaproteobacteria</taxon>
        <taxon>Nitrosomonadales</taxon>
        <taxon>Nitrosomonadaceae</taxon>
        <taxon>Nitrosospira</taxon>
    </lineage>
</organism>
<evidence type="ECO:0000313" key="3">
    <source>
        <dbReference type="Proteomes" id="UP000183471"/>
    </source>
</evidence>
<feature type="domain" description="Phospholipase C/D" evidence="1">
    <location>
        <begin position="7"/>
        <end position="187"/>
    </location>
</feature>
<keyword evidence="3" id="KW-1185">Reference proteome</keyword>
<proteinExistence type="predicted"/>
<dbReference type="EMBL" id="FNKY01000001">
    <property type="protein sequence ID" value="SDQ64537.1"/>
    <property type="molecule type" value="Genomic_DNA"/>
</dbReference>
<evidence type="ECO:0000259" key="1">
    <source>
        <dbReference type="Pfam" id="PF00882"/>
    </source>
</evidence>
<protein>
    <submittedName>
        <fullName evidence="2">Zinc dependent phospholipase C</fullName>
    </submittedName>
</protein>
<dbReference type="RefSeq" id="WP_074631907.1">
    <property type="nucleotide sequence ID" value="NZ_FNKY01000001.1"/>
</dbReference>
<sequence>MPGAYAHLTLVNLIREPAKLESHGFTSEAIVSVLDYFRFCELGAVSPDYPYLDIAHPDACHWADRMHYQKTGDMVKTGIDLIRKLNGASRQKAFSWLLGYTSHVVTDVTIHPVVELKVGEYQTNKGKHRICEMHQDAYIFQRLNIGEIGLAEHLDSGIWGCCDTPGSGKLDPAIVSTWQSMLETCYSGPYQTNPPIINSWHSSFKFIVDKAEEGNVLPPFARHVAANIGLTYPAIADLDKQYLKDLATPLGAMNYDQIFDRAMENVLVAWSHIANAIFKNDDTYQTSAVNWNLDTGRDDSGGYVYWRDKEGKT</sequence>
<reference evidence="2 3" key="1">
    <citation type="submission" date="2016-10" db="EMBL/GenBank/DDBJ databases">
        <authorList>
            <person name="Varghese N."/>
            <person name="Submissions S."/>
        </authorList>
    </citation>
    <scope>NUCLEOTIDE SEQUENCE [LARGE SCALE GENOMIC DNA]</scope>
    <source>
        <strain evidence="2 3">Nl1</strain>
    </source>
</reference>
<dbReference type="Proteomes" id="UP000183471">
    <property type="component" value="Unassembled WGS sequence"/>
</dbReference>
<gene>
    <name evidence="2" type="ORF">SAMN05216402_1678</name>
</gene>
<dbReference type="Pfam" id="PF00882">
    <property type="entry name" value="Zn_dep_PLPC"/>
    <property type="match status" value="1"/>
</dbReference>
<accession>A0ABY0TDR4</accession>
<comment type="caution">
    <text evidence="2">The sequence shown here is derived from an EMBL/GenBank/DDBJ whole genome shotgun (WGS) entry which is preliminary data.</text>
</comment>
<name>A0ABY0TDR4_9PROT</name>
<dbReference type="InterPro" id="IPR029002">
    <property type="entry name" value="PLPC/GPLD1"/>
</dbReference>
<evidence type="ECO:0000313" key="2">
    <source>
        <dbReference type="EMBL" id="SDQ64537.1"/>
    </source>
</evidence>